<dbReference type="InterPro" id="IPR051598">
    <property type="entry name" value="TSUP/Inactive_protease-like"/>
</dbReference>
<evidence type="ECO:0000313" key="6">
    <source>
        <dbReference type="EMBL" id="NCI50481.1"/>
    </source>
</evidence>
<feature type="transmembrane region" description="Helical" evidence="5">
    <location>
        <begin position="74"/>
        <end position="96"/>
    </location>
</feature>
<proteinExistence type="inferred from homology"/>
<dbReference type="RefSeq" id="WP_161818775.1">
    <property type="nucleotide sequence ID" value="NZ_JAACJS010000012.1"/>
</dbReference>
<gene>
    <name evidence="6" type="ORF">GWC95_11145</name>
</gene>
<feature type="transmembrane region" description="Helical" evidence="5">
    <location>
        <begin position="103"/>
        <end position="121"/>
    </location>
</feature>
<keyword evidence="7" id="KW-1185">Reference proteome</keyword>
<accession>A0ABX0A002</accession>
<feature type="transmembrane region" description="Helical" evidence="5">
    <location>
        <begin position="6"/>
        <end position="39"/>
    </location>
</feature>
<name>A0ABX0A002_9BACT</name>
<dbReference type="EMBL" id="JAACJS010000012">
    <property type="protein sequence ID" value="NCI50481.1"/>
    <property type="molecule type" value="Genomic_DNA"/>
</dbReference>
<dbReference type="Proteomes" id="UP000753802">
    <property type="component" value="Unassembled WGS sequence"/>
</dbReference>
<dbReference type="Pfam" id="PF01925">
    <property type="entry name" value="TauE"/>
    <property type="match status" value="1"/>
</dbReference>
<feature type="transmembrane region" description="Helical" evidence="5">
    <location>
        <begin position="51"/>
        <end position="68"/>
    </location>
</feature>
<keyword evidence="5" id="KW-1003">Cell membrane</keyword>
<evidence type="ECO:0000256" key="2">
    <source>
        <dbReference type="ARBA" id="ARBA00022692"/>
    </source>
</evidence>
<sequence>MTFTIIVLLVIVGLVAGFLSGLVGIGGGVIIVPALVILLGFSQKLAQGTSLGILLLPVGILGVIQYYKQGYLNVNYVLIISAAFILGSFLGGKLALSLSEEKMKKIFAVVMMLIAVKMLFFDRSKPAPPKDQAVSSTKIQQTGL</sequence>
<protein>
    <recommendedName>
        <fullName evidence="5">Probable membrane transporter protein</fullName>
    </recommendedName>
</protein>
<keyword evidence="4 5" id="KW-0472">Membrane</keyword>
<comment type="caution">
    <text evidence="6">The sequence shown here is derived from an EMBL/GenBank/DDBJ whole genome shotgun (WGS) entry which is preliminary data.</text>
</comment>
<dbReference type="PANTHER" id="PTHR43701:SF2">
    <property type="entry name" value="MEMBRANE TRANSPORTER PROTEIN YJNA-RELATED"/>
    <property type="match status" value="1"/>
</dbReference>
<organism evidence="6 7">
    <name type="scientific">Sediminibacterium roseum</name>
    <dbReference type="NCBI Taxonomy" id="1978412"/>
    <lineage>
        <taxon>Bacteria</taxon>
        <taxon>Pseudomonadati</taxon>
        <taxon>Bacteroidota</taxon>
        <taxon>Chitinophagia</taxon>
        <taxon>Chitinophagales</taxon>
        <taxon>Chitinophagaceae</taxon>
        <taxon>Sediminibacterium</taxon>
    </lineage>
</organism>
<evidence type="ECO:0000256" key="1">
    <source>
        <dbReference type="ARBA" id="ARBA00004141"/>
    </source>
</evidence>
<evidence type="ECO:0000256" key="5">
    <source>
        <dbReference type="RuleBase" id="RU363041"/>
    </source>
</evidence>
<dbReference type="PANTHER" id="PTHR43701">
    <property type="entry name" value="MEMBRANE TRANSPORTER PROTEIN MJ0441-RELATED"/>
    <property type="match status" value="1"/>
</dbReference>
<reference evidence="6 7" key="1">
    <citation type="submission" date="2020-01" db="EMBL/GenBank/DDBJ databases">
        <title>Genome analysis.</title>
        <authorList>
            <person name="Wu S."/>
            <person name="Wang G."/>
        </authorList>
    </citation>
    <scope>NUCLEOTIDE SEQUENCE [LARGE SCALE GENOMIC DNA]</scope>
    <source>
        <strain evidence="6 7">SYL130</strain>
    </source>
</reference>
<evidence type="ECO:0000313" key="7">
    <source>
        <dbReference type="Proteomes" id="UP000753802"/>
    </source>
</evidence>
<comment type="similarity">
    <text evidence="5">Belongs to the 4-toluene sulfonate uptake permease (TSUP) (TC 2.A.102) family.</text>
</comment>
<dbReference type="InterPro" id="IPR002781">
    <property type="entry name" value="TM_pro_TauE-like"/>
</dbReference>
<keyword evidence="2 5" id="KW-0812">Transmembrane</keyword>
<evidence type="ECO:0000256" key="4">
    <source>
        <dbReference type="ARBA" id="ARBA00023136"/>
    </source>
</evidence>
<keyword evidence="3 5" id="KW-1133">Transmembrane helix</keyword>
<comment type="subcellular location">
    <subcellularLocation>
        <location evidence="5">Cell membrane</location>
        <topology evidence="5">Multi-pass membrane protein</topology>
    </subcellularLocation>
    <subcellularLocation>
        <location evidence="1">Membrane</location>
        <topology evidence="1">Multi-pass membrane protein</topology>
    </subcellularLocation>
</comment>
<evidence type="ECO:0000256" key="3">
    <source>
        <dbReference type="ARBA" id="ARBA00022989"/>
    </source>
</evidence>